<dbReference type="KEGG" id="tpg:TPEGAU_0921a"/>
<dbReference type="RefSeq" id="WP_014342644.1">
    <property type="nucleotide sequence ID" value="NC_016843.1"/>
</dbReference>
<dbReference type="InterPro" id="IPR029044">
    <property type="entry name" value="Nucleotide-diphossugar_trans"/>
</dbReference>
<dbReference type="GeneID" id="93876672"/>
<dbReference type="AlphaFoldDB" id="A0AAU8PHK9"/>
<evidence type="ECO:0008006" key="3">
    <source>
        <dbReference type="Google" id="ProtNLM"/>
    </source>
</evidence>
<reference evidence="2" key="1">
    <citation type="journal article" date="2012" name="PLoS Negl. Trop. Dis.">
        <title>Whole genome sequences of three Treponema pallidum ssp. pertenue strains: yaws and syphilis treponemes differ in less than 0.2% of the genome sequence.</title>
        <authorList>
            <person name="Cejkova D."/>
            <person name="Zobanikova M."/>
            <person name="Chen L."/>
            <person name="Pospisilova P."/>
            <person name="Strouhal M."/>
            <person name="Qin X."/>
            <person name="Mikalova L."/>
            <person name="Norris S.J."/>
            <person name="Muzny D.M."/>
            <person name="Gibbs R.A."/>
            <person name="Fulton L.L."/>
            <person name="Sodergren E."/>
            <person name="Weinstock G.M."/>
            <person name="Smajs D."/>
        </authorList>
    </citation>
    <scope>NUCLEOTIDE SEQUENCE [LARGE SCALE GENOMIC DNA]</scope>
    <source>
        <strain evidence="2">Gauthier</strain>
    </source>
</reference>
<dbReference type="Proteomes" id="UP000008192">
    <property type="component" value="Chromosome"/>
</dbReference>
<gene>
    <name evidence="1" type="ordered locus">TPEGAU_0921a</name>
</gene>
<dbReference type="SUPFAM" id="SSF53448">
    <property type="entry name" value="Nucleotide-diphospho-sugar transferases"/>
    <property type="match status" value="1"/>
</dbReference>
<evidence type="ECO:0000313" key="1">
    <source>
        <dbReference type="EMBL" id="AEZ60195.1"/>
    </source>
</evidence>
<evidence type="ECO:0000313" key="2">
    <source>
        <dbReference type="Proteomes" id="UP000008192"/>
    </source>
</evidence>
<protein>
    <recommendedName>
        <fullName evidence="3">Nucleotidyltransferase</fullName>
    </recommendedName>
</protein>
<dbReference type="Gene3D" id="3.90.550.10">
    <property type="entry name" value="Spore Coat Polysaccharide Biosynthesis Protein SpsA, Chain A"/>
    <property type="match status" value="1"/>
</dbReference>
<name>A0AAU8PHK9_TREPG</name>
<organism evidence="1 2">
    <name type="scientific">Treponema pallidum subsp. pertenue (strain Gauthier)</name>
    <dbReference type="NCBI Taxonomy" id="491080"/>
    <lineage>
        <taxon>Bacteria</taxon>
        <taxon>Pseudomonadati</taxon>
        <taxon>Spirochaetota</taxon>
        <taxon>Spirochaetia</taxon>
        <taxon>Spirochaetales</taxon>
        <taxon>Treponemataceae</taxon>
        <taxon>Treponema</taxon>
    </lineage>
</organism>
<dbReference type="EMBL" id="CP002376">
    <property type="protein sequence ID" value="AEZ60195.1"/>
    <property type="molecule type" value="Genomic_DNA"/>
</dbReference>
<proteinExistence type="predicted"/>
<sequence length="350" mass="37901">MSETLTLVILAAGLGSRYGSVKQIAAVGPHGETLVDYAVYDALRAGFSRVLCIIRHDIERDFRTRLFDHLAQHCDAQYVFQSLSAQEAGAHGAALPHPARRTPWGTAHALLCARTQLTAPFAVINADDYYGRDAYKTLAAHLAAQGLDSTRHAMVGYPLVHTLSETGGVSRGICTFADADAAVSPPTPAVPAAGRLVRAIHEHTHIGWHAHGGRRVITAQRAEDCPPHAARAPCTLTGQEVASMNFFGFTPRVFEHLAACWQTFVQEARRAPQHEREYLLPAAVNSLIAQGKGTVRCYPSSARWFGMTYPQDRARVTAALARAIAAGWYPAPLWSPDSQLRVDNVPNGSA</sequence>
<accession>A0AAU8PHK9</accession>